<keyword evidence="3" id="KW-0328">Glycosyltransferase</keyword>
<name>A0A846RV88_9MICC</name>
<dbReference type="GO" id="GO:0016757">
    <property type="term" value="F:glycosyltransferase activity"/>
    <property type="evidence" value="ECO:0007669"/>
    <property type="project" value="UniProtKB-KW"/>
</dbReference>
<dbReference type="EMBL" id="JAATJL010000001">
    <property type="protein sequence ID" value="NJC22936.1"/>
    <property type="molecule type" value="Genomic_DNA"/>
</dbReference>
<proteinExistence type="inferred from homology"/>
<comment type="caution">
    <text evidence="3">The sequence shown here is derived from an EMBL/GenBank/DDBJ whole genome shotgun (WGS) entry which is preliminary data.</text>
</comment>
<sequence>MLWKRLAARFDELRLRPWPVKTGEAFGEFWSLLFPTECVVCEQPDSSLCTDCTETFRRMTVRPFRAEESADGLPASEVSGSRPRADGSDFVPLPVIASGRYAKSLAAVLLAYKNHGHTDLVRWLQAALAGALHEANASLCVHAADVVLVPVPGKGASFRRRGYDPLALLLGGLARRRELPAGAVVVPAVRHARTPAASAIFDIAKSGQKGLGRRGRRSNVAWSMEPAPAYQRVLRGRACLIVDDVLTTGSTIAETARVLRGLDATVAGAVVIAATPAPRGRRERETEDPTG</sequence>
<dbReference type="Proteomes" id="UP000547458">
    <property type="component" value="Unassembled WGS sequence"/>
</dbReference>
<evidence type="ECO:0000313" key="3">
    <source>
        <dbReference type="EMBL" id="NJC22936.1"/>
    </source>
</evidence>
<comment type="similarity">
    <text evidence="1">Belongs to the ComF/GntX family.</text>
</comment>
<evidence type="ECO:0000313" key="4">
    <source>
        <dbReference type="Proteomes" id="UP000547458"/>
    </source>
</evidence>
<dbReference type="PANTHER" id="PTHR47505:SF1">
    <property type="entry name" value="DNA UTILIZATION PROTEIN YHGH"/>
    <property type="match status" value="1"/>
</dbReference>
<dbReference type="InterPro" id="IPR051910">
    <property type="entry name" value="ComF/GntX_DNA_util-trans"/>
</dbReference>
<dbReference type="RefSeq" id="WP_167993791.1">
    <property type="nucleotide sequence ID" value="NZ_JAATJL010000001.1"/>
</dbReference>
<reference evidence="3 4" key="1">
    <citation type="submission" date="2020-03" db="EMBL/GenBank/DDBJ databases">
        <title>Sequencing the genomes of 1000 actinobacteria strains.</title>
        <authorList>
            <person name="Klenk H.-P."/>
        </authorList>
    </citation>
    <scope>NUCLEOTIDE SEQUENCE [LARGE SCALE GENOMIC DNA]</scope>
    <source>
        <strain evidence="3 4">DSM 16403</strain>
    </source>
</reference>
<dbReference type="InterPro" id="IPR029057">
    <property type="entry name" value="PRTase-like"/>
</dbReference>
<dbReference type="CDD" id="cd06223">
    <property type="entry name" value="PRTases_typeI"/>
    <property type="match status" value="1"/>
</dbReference>
<dbReference type="Gene3D" id="3.40.50.2020">
    <property type="match status" value="1"/>
</dbReference>
<keyword evidence="4" id="KW-1185">Reference proteome</keyword>
<evidence type="ECO:0000259" key="2">
    <source>
        <dbReference type="Pfam" id="PF00156"/>
    </source>
</evidence>
<feature type="domain" description="Phosphoribosyltransferase" evidence="2">
    <location>
        <begin position="229"/>
        <end position="282"/>
    </location>
</feature>
<evidence type="ECO:0000256" key="1">
    <source>
        <dbReference type="ARBA" id="ARBA00008007"/>
    </source>
</evidence>
<protein>
    <submittedName>
        <fullName evidence="3">Putative amidophosphoribosyltransferase</fullName>
    </submittedName>
</protein>
<dbReference type="InterPro" id="IPR000836">
    <property type="entry name" value="PRTase_dom"/>
</dbReference>
<dbReference type="AlphaFoldDB" id="A0A846RV88"/>
<gene>
    <name evidence="3" type="ORF">BJ994_002012</name>
</gene>
<dbReference type="SUPFAM" id="SSF53271">
    <property type="entry name" value="PRTase-like"/>
    <property type="match status" value="1"/>
</dbReference>
<keyword evidence="3" id="KW-0808">Transferase</keyword>
<dbReference type="Pfam" id="PF00156">
    <property type="entry name" value="Pribosyltran"/>
    <property type="match status" value="1"/>
</dbReference>
<dbReference type="PANTHER" id="PTHR47505">
    <property type="entry name" value="DNA UTILIZATION PROTEIN YHGH"/>
    <property type="match status" value="1"/>
</dbReference>
<accession>A0A846RV88</accession>
<organism evidence="3 4">
    <name type="scientific">Arthrobacter pigmenti</name>
    <dbReference type="NCBI Taxonomy" id="271432"/>
    <lineage>
        <taxon>Bacteria</taxon>
        <taxon>Bacillati</taxon>
        <taxon>Actinomycetota</taxon>
        <taxon>Actinomycetes</taxon>
        <taxon>Micrococcales</taxon>
        <taxon>Micrococcaceae</taxon>
        <taxon>Arthrobacter</taxon>
    </lineage>
</organism>